<feature type="region of interest" description="Disordered" evidence="1">
    <location>
        <begin position="177"/>
        <end position="199"/>
    </location>
</feature>
<evidence type="ECO:0000256" key="1">
    <source>
        <dbReference type="SAM" id="MobiDB-lite"/>
    </source>
</evidence>
<dbReference type="Proteomes" id="UP000252519">
    <property type="component" value="Unassembled WGS sequence"/>
</dbReference>
<protein>
    <submittedName>
        <fullName evidence="2">Uncharacterized protein</fullName>
    </submittedName>
</protein>
<name>A0A368FEP7_ANCCA</name>
<gene>
    <name evidence="2" type="ORF">ANCCAN_23576</name>
</gene>
<keyword evidence="3" id="KW-1185">Reference proteome</keyword>
<evidence type="ECO:0000313" key="3">
    <source>
        <dbReference type="Proteomes" id="UP000252519"/>
    </source>
</evidence>
<feature type="region of interest" description="Disordered" evidence="1">
    <location>
        <begin position="42"/>
        <end position="92"/>
    </location>
</feature>
<sequence length="816" mass="90916">MPKHIFIEGSSRTMKFSSAWKKPSPVPGLGARLTISKGMRFNPLRRSTPQPNPVSRDVDGSRLRSPAETTRAVITAQQRSREEANREGAATSSTAVCQQEWNNVEELYPGGVGNSFVSQLNSLHNEDNQENEGGGGPQPDLTDATVSNGDSFVSDEHCLSAPYGAAMESVCNSAGAASPHYRSKRAPSKTGSTRPAKARKYVLTGRPVPTRCHLESPSGTVDLLDTASESSRSSALTRSFGARIVQQYNERQFTTEALTATIGHVFDRRQKLHALLLLLTTDLVKKLIGRAPRPHPLQPINRNRTMELYPGGVGNSFVSQLNSLHNEDNQRTKEAVDLSRDHGWHQDVLCSFCGSNLQSKDAICEDAISKLQSANPTLNTSDKRIVVTSCDTSVQLKEIIERKFEVIQQCHREANDDMHTTRRRDCRDFKTFREGIESSDEFRSKELRLQLLLSMDGFTYPENERGSTWFTTARILDIPPSLRVLKGNSMLVSSISSGRIPNHSEFWTATSGFLELMKTSPEHPIAVLWKGDQYKISFGVTFVTADHQTSRLAKMGTYTPRTPLSVKRDIGFRINGVYGESVFSEICPMSNVIVDFLHNGQEGFIGKIIEETFPANRKTQSASWPIRLLQADIERLDRLLRTTTLSLFEFVVHIIAFERTLDRKSSTAAVFALLFVLKMETSVEVLLNHFGSTDLTSYNFAVGCLVMRAPCLDFGDSEILSGIFDRLFGHEFATIKKHWLFDHHAEDLLKSAVRPELSASCFEKDYRLHKKAVAVGNTRAVEQASWSKTRVVFNGFVYGSSLAAEGKLNQNHVISF</sequence>
<dbReference type="AlphaFoldDB" id="A0A368FEP7"/>
<feature type="region of interest" description="Disordered" evidence="1">
    <location>
        <begin position="125"/>
        <end position="149"/>
    </location>
</feature>
<comment type="caution">
    <text evidence="2">The sequence shown here is derived from an EMBL/GenBank/DDBJ whole genome shotgun (WGS) entry which is preliminary data.</text>
</comment>
<evidence type="ECO:0000313" key="2">
    <source>
        <dbReference type="EMBL" id="RCN30654.1"/>
    </source>
</evidence>
<proteinExistence type="predicted"/>
<accession>A0A368FEP7</accession>
<organism evidence="2 3">
    <name type="scientific">Ancylostoma caninum</name>
    <name type="common">Dog hookworm</name>
    <dbReference type="NCBI Taxonomy" id="29170"/>
    <lineage>
        <taxon>Eukaryota</taxon>
        <taxon>Metazoa</taxon>
        <taxon>Ecdysozoa</taxon>
        <taxon>Nematoda</taxon>
        <taxon>Chromadorea</taxon>
        <taxon>Rhabditida</taxon>
        <taxon>Rhabditina</taxon>
        <taxon>Rhabditomorpha</taxon>
        <taxon>Strongyloidea</taxon>
        <taxon>Ancylostomatidae</taxon>
        <taxon>Ancylostomatinae</taxon>
        <taxon>Ancylostoma</taxon>
    </lineage>
</organism>
<dbReference type="EMBL" id="JOJR01001502">
    <property type="protein sequence ID" value="RCN30654.1"/>
    <property type="molecule type" value="Genomic_DNA"/>
</dbReference>
<feature type="non-terminal residue" evidence="2">
    <location>
        <position position="816"/>
    </location>
</feature>
<reference evidence="2 3" key="1">
    <citation type="submission" date="2014-10" db="EMBL/GenBank/DDBJ databases">
        <title>Draft genome of the hookworm Ancylostoma caninum.</title>
        <authorList>
            <person name="Mitreva M."/>
        </authorList>
    </citation>
    <scope>NUCLEOTIDE SEQUENCE [LARGE SCALE GENOMIC DNA]</scope>
    <source>
        <strain evidence="2 3">Baltimore</strain>
    </source>
</reference>